<dbReference type="EMBL" id="JBHSIU010000041">
    <property type="protein sequence ID" value="MFC5001918.1"/>
    <property type="molecule type" value="Genomic_DNA"/>
</dbReference>
<dbReference type="Pfam" id="PF00561">
    <property type="entry name" value="Abhydrolase_1"/>
    <property type="match status" value="1"/>
</dbReference>
<organism evidence="2 3">
    <name type="scientific">Dactylosporangium cerinum</name>
    <dbReference type="NCBI Taxonomy" id="1434730"/>
    <lineage>
        <taxon>Bacteria</taxon>
        <taxon>Bacillati</taxon>
        <taxon>Actinomycetota</taxon>
        <taxon>Actinomycetes</taxon>
        <taxon>Micromonosporales</taxon>
        <taxon>Micromonosporaceae</taxon>
        <taxon>Dactylosporangium</taxon>
    </lineage>
</organism>
<gene>
    <name evidence="2" type="ORF">ACFPIJ_29285</name>
</gene>
<name>A0ABV9W037_9ACTN</name>
<sequence length="60" mass="6619">MSLHVYRVGPESGRAIVAVHGLKGYGGRWRVFAEEQLSDFQVFAPDLRGHGLSPGEPPWT</sequence>
<proteinExistence type="predicted"/>
<evidence type="ECO:0000313" key="2">
    <source>
        <dbReference type="EMBL" id="MFC5001918.1"/>
    </source>
</evidence>
<dbReference type="GO" id="GO:0016787">
    <property type="term" value="F:hydrolase activity"/>
    <property type="evidence" value="ECO:0007669"/>
    <property type="project" value="UniProtKB-KW"/>
</dbReference>
<dbReference type="InterPro" id="IPR029058">
    <property type="entry name" value="AB_hydrolase_fold"/>
</dbReference>
<dbReference type="Proteomes" id="UP001595912">
    <property type="component" value="Unassembled WGS sequence"/>
</dbReference>
<dbReference type="SUPFAM" id="SSF53474">
    <property type="entry name" value="alpha/beta-Hydrolases"/>
    <property type="match status" value="1"/>
</dbReference>
<evidence type="ECO:0000313" key="3">
    <source>
        <dbReference type="Proteomes" id="UP001595912"/>
    </source>
</evidence>
<dbReference type="Gene3D" id="3.40.50.1820">
    <property type="entry name" value="alpha/beta hydrolase"/>
    <property type="match status" value="1"/>
</dbReference>
<accession>A0ABV9W037</accession>
<reference evidence="3" key="1">
    <citation type="journal article" date="2019" name="Int. J. Syst. Evol. Microbiol.">
        <title>The Global Catalogue of Microorganisms (GCM) 10K type strain sequencing project: providing services to taxonomists for standard genome sequencing and annotation.</title>
        <authorList>
            <consortium name="The Broad Institute Genomics Platform"/>
            <consortium name="The Broad Institute Genome Sequencing Center for Infectious Disease"/>
            <person name="Wu L."/>
            <person name="Ma J."/>
        </authorList>
    </citation>
    <scope>NUCLEOTIDE SEQUENCE [LARGE SCALE GENOMIC DNA]</scope>
    <source>
        <strain evidence="3">CGMCC 4.7152</strain>
    </source>
</reference>
<feature type="domain" description="AB hydrolase-1" evidence="1">
    <location>
        <begin position="15"/>
        <end position="58"/>
    </location>
</feature>
<comment type="caution">
    <text evidence="2">The sequence shown here is derived from an EMBL/GenBank/DDBJ whole genome shotgun (WGS) entry which is preliminary data.</text>
</comment>
<evidence type="ECO:0000259" key="1">
    <source>
        <dbReference type="Pfam" id="PF00561"/>
    </source>
</evidence>
<keyword evidence="2" id="KW-0378">Hydrolase</keyword>
<protein>
    <submittedName>
        <fullName evidence="2">Alpha/beta fold hydrolase</fullName>
    </submittedName>
</protein>
<keyword evidence="3" id="KW-1185">Reference proteome</keyword>
<dbReference type="InterPro" id="IPR000073">
    <property type="entry name" value="AB_hydrolase_1"/>
</dbReference>
<dbReference type="RefSeq" id="WP_380119516.1">
    <property type="nucleotide sequence ID" value="NZ_JBHSIU010000041.1"/>
</dbReference>